<accession>A0A6B0TWM9</accession>
<feature type="coiled-coil region" evidence="1">
    <location>
        <begin position="12"/>
        <end position="39"/>
    </location>
</feature>
<evidence type="ECO:0000256" key="2">
    <source>
        <dbReference type="SAM" id="Phobius"/>
    </source>
</evidence>
<keyword evidence="1" id="KW-0175">Coiled coil</keyword>
<name>A0A6B0TWM9_9RHOB</name>
<comment type="caution">
    <text evidence="3">The sequence shown here is derived from an EMBL/GenBank/DDBJ whole genome shotgun (WGS) entry which is preliminary data.</text>
</comment>
<dbReference type="EMBL" id="WUWG01000003">
    <property type="protein sequence ID" value="MXU65682.1"/>
    <property type="molecule type" value="Genomic_DNA"/>
</dbReference>
<reference evidence="3 4" key="1">
    <citation type="submission" date="2019-12" db="EMBL/GenBank/DDBJ databases">
        <title>Strain KN286 was isolated from seawater, which was collected from Caroline Seamount in the tropical western Pacific.</title>
        <authorList>
            <person name="Wang Q."/>
        </authorList>
    </citation>
    <scope>NUCLEOTIDE SEQUENCE [LARGE SCALE GENOMIC DNA]</scope>
    <source>
        <strain evidence="3 4">KN286</strain>
    </source>
</reference>
<dbReference type="RefSeq" id="WP_160854375.1">
    <property type="nucleotide sequence ID" value="NZ_WUWG01000003.1"/>
</dbReference>
<organism evidence="3 4">
    <name type="scientific">Oceanomicrobium pacificus</name>
    <dbReference type="NCBI Taxonomy" id="2692916"/>
    <lineage>
        <taxon>Bacteria</taxon>
        <taxon>Pseudomonadati</taxon>
        <taxon>Pseudomonadota</taxon>
        <taxon>Alphaproteobacteria</taxon>
        <taxon>Rhodobacterales</taxon>
        <taxon>Paracoccaceae</taxon>
        <taxon>Oceanomicrobium</taxon>
    </lineage>
</organism>
<sequence>MARSTQVAKTSNGKSEASVEDLTKQIEALKSDLAGLTKTISDLGRTQGEALAESAKIKAQELKARGQENAELVARQARALNDDANQMIADRPGTALGLAVGVGILIGLMTARR</sequence>
<dbReference type="Proteomes" id="UP000436016">
    <property type="component" value="Unassembled WGS sequence"/>
</dbReference>
<keyword evidence="2" id="KW-1133">Transmembrane helix</keyword>
<keyword evidence="4" id="KW-1185">Reference proteome</keyword>
<evidence type="ECO:0000256" key="1">
    <source>
        <dbReference type="SAM" id="Coils"/>
    </source>
</evidence>
<keyword evidence="2" id="KW-0812">Transmembrane</keyword>
<evidence type="ECO:0000313" key="4">
    <source>
        <dbReference type="Proteomes" id="UP000436016"/>
    </source>
</evidence>
<evidence type="ECO:0000313" key="3">
    <source>
        <dbReference type="EMBL" id="MXU65682.1"/>
    </source>
</evidence>
<feature type="transmembrane region" description="Helical" evidence="2">
    <location>
        <begin position="93"/>
        <end position="111"/>
    </location>
</feature>
<protein>
    <submittedName>
        <fullName evidence="3">DUF883 family protein</fullName>
    </submittedName>
</protein>
<dbReference type="AlphaFoldDB" id="A0A6B0TWM9"/>
<keyword evidence="2" id="KW-0472">Membrane</keyword>
<proteinExistence type="predicted"/>
<gene>
    <name evidence="3" type="ORF">GSH16_09490</name>
</gene>